<organism evidence="1">
    <name type="scientific">Arundo donax</name>
    <name type="common">Giant reed</name>
    <name type="synonym">Donax arundinaceus</name>
    <dbReference type="NCBI Taxonomy" id="35708"/>
    <lineage>
        <taxon>Eukaryota</taxon>
        <taxon>Viridiplantae</taxon>
        <taxon>Streptophyta</taxon>
        <taxon>Embryophyta</taxon>
        <taxon>Tracheophyta</taxon>
        <taxon>Spermatophyta</taxon>
        <taxon>Magnoliopsida</taxon>
        <taxon>Liliopsida</taxon>
        <taxon>Poales</taxon>
        <taxon>Poaceae</taxon>
        <taxon>PACMAD clade</taxon>
        <taxon>Arundinoideae</taxon>
        <taxon>Arundineae</taxon>
        <taxon>Arundo</taxon>
    </lineage>
</organism>
<dbReference type="AlphaFoldDB" id="A0A0A9CM93"/>
<reference evidence="1" key="1">
    <citation type="submission" date="2014-09" db="EMBL/GenBank/DDBJ databases">
        <authorList>
            <person name="Magalhaes I.L.F."/>
            <person name="Oliveira U."/>
            <person name="Santos F.R."/>
            <person name="Vidigal T.H.D.A."/>
            <person name="Brescovit A.D."/>
            <person name="Santos A.J."/>
        </authorList>
    </citation>
    <scope>NUCLEOTIDE SEQUENCE</scope>
    <source>
        <tissue evidence="1">Shoot tissue taken approximately 20 cm above the soil surface</tissue>
    </source>
</reference>
<dbReference type="GO" id="GO:0005815">
    <property type="term" value="C:microtubule organizing center"/>
    <property type="evidence" value="ECO:0007669"/>
    <property type="project" value="TreeGrafter"/>
</dbReference>
<dbReference type="PANTHER" id="PTHR19378:SF4">
    <property type="entry name" value="OS07G0185700 PROTEIN"/>
    <property type="match status" value="1"/>
</dbReference>
<protein>
    <recommendedName>
        <fullName evidence="2">HAUS augmin-like complex subunit 3 N-terminal domain-containing protein</fullName>
    </recommendedName>
</protein>
<dbReference type="GO" id="GO:0051225">
    <property type="term" value="P:spindle assembly"/>
    <property type="evidence" value="ECO:0007669"/>
    <property type="project" value="InterPro"/>
</dbReference>
<sequence>MMRTQLASQQSYIHQDSHSLRSKSSELAEELKHLSLQVQKCLSETVTGLCADLARLKGANSLQGDHNLKLLRQECYISHQKKFIYHLVNHLAAHQFLKITCQLEKGTKISSAYSLLKAIELELQSYLSAVNVRLDRYHSIDQAASEMFEEGSVDDRDSFLHAVRDILSSHSSSQAMTPTYVSSYGLVEQISELQDELHYLQHELENVLPRERGRCVDELCRMIQTLEQILSLPLSVEQPKLTPWPLVPLLEELEMINQQVSASVNEVTLARDEKAEMLQQPSRHAQQGRRVFVDFFCHPGRLDNRVKELTSRIRALPQ</sequence>
<reference evidence="1" key="2">
    <citation type="journal article" date="2015" name="Data Brief">
        <title>Shoot transcriptome of the giant reed, Arundo donax.</title>
        <authorList>
            <person name="Barrero R.A."/>
            <person name="Guerrero F.D."/>
            <person name="Moolhuijzen P."/>
            <person name="Goolsby J.A."/>
            <person name="Tidwell J."/>
            <person name="Bellgard S.E."/>
            <person name="Bellgard M.I."/>
        </authorList>
    </citation>
    <scope>NUCLEOTIDE SEQUENCE</scope>
    <source>
        <tissue evidence="1">Shoot tissue taken approximately 20 cm above the soil surface</tissue>
    </source>
</reference>
<dbReference type="EMBL" id="GBRH01222332">
    <property type="protein sequence ID" value="JAD75563.1"/>
    <property type="molecule type" value="Transcribed_RNA"/>
</dbReference>
<accession>A0A0A9CM93</accession>
<name>A0A0A9CM93_ARUDO</name>
<dbReference type="GO" id="GO:0072686">
    <property type="term" value="C:mitotic spindle"/>
    <property type="evidence" value="ECO:0007669"/>
    <property type="project" value="TreeGrafter"/>
</dbReference>
<proteinExistence type="predicted"/>
<evidence type="ECO:0000313" key="1">
    <source>
        <dbReference type="EMBL" id="JAD75563.1"/>
    </source>
</evidence>
<dbReference type="GO" id="GO:0070652">
    <property type="term" value="C:HAUS complex"/>
    <property type="evidence" value="ECO:0007669"/>
    <property type="project" value="InterPro"/>
</dbReference>
<dbReference type="InterPro" id="IPR026206">
    <property type="entry name" value="HAUS3"/>
</dbReference>
<dbReference type="GO" id="GO:0031023">
    <property type="term" value="P:microtubule organizing center organization"/>
    <property type="evidence" value="ECO:0007669"/>
    <property type="project" value="TreeGrafter"/>
</dbReference>
<evidence type="ECO:0008006" key="2">
    <source>
        <dbReference type="Google" id="ProtNLM"/>
    </source>
</evidence>
<dbReference type="PANTHER" id="PTHR19378">
    <property type="entry name" value="GOLGIN- RELATED"/>
    <property type="match status" value="1"/>
</dbReference>